<dbReference type="EMBL" id="JBJKFK010001194">
    <property type="protein sequence ID" value="KAL3313786.1"/>
    <property type="molecule type" value="Genomic_DNA"/>
</dbReference>
<evidence type="ECO:0000256" key="1">
    <source>
        <dbReference type="SAM" id="MobiDB-lite"/>
    </source>
</evidence>
<evidence type="ECO:0000313" key="3">
    <source>
        <dbReference type="Proteomes" id="UP001626550"/>
    </source>
</evidence>
<protein>
    <submittedName>
        <fullName evidence="2">Uncharacterized protein</fullName>
    </submittedName>
</protein>
<gene>
    <name evidence="2" type="ORF">Ciccas_007606</name>
</gene>
<comment type="caution">
    <text evidence="2">The sequence shown here is derived from an EMBL/GenBank/DDBJ whole genome shotgun (WGS) entry which is preliminary data.</text>
</comment>
<name>A0ABD2Q2D4_9PLAT</name>
<reference evidence="2 3" key="1">
    <citation type="submission" date="2024-11" db="EMBL/GenBank/DDBJ databases">
        <title>Adaptive evolution of stress response genes in parasites aligns with host niche diversity.</title>
        <authorList>
            <person name="Hahn C."/>
            <person name="Resl P."/>
        </authorList>
    </citation>
    <scope>NUCLEOTIDE SEQUENCE [LARGE SCALE GENOMIC DNA]</scope>
    <source>
        <strain evidence="2">EGGRZ-B1_66</strain>
        <tissue evidence="2">Body</tissue>
    </source>
</reference>
<feature type="compositionally biased region" description="Polar residues" evidence="1">
    <location>
        <begin position="167"/>
        <end position="184"/>
    </location>
</feature>
<accession>A0ABD2Q2D4</accession>
<evidence type="ECO:0000313" key="2">
    <source>
        <dbReference type="EMBL" id="KAL3313786.1"/>
    </source>
</evidence>
<sequence>MATQDMHGEADVRVTNCFPMQAIMDNEKVEEMIISHGPSMPYSQSNPEQLGLNHFVRILIQEWCEPCTKYKEQKQVIMRIHEEVKKAFPKTYSSMEIKTRIYQQFKNFERKYRRNQGKERAFSALPRRSTFFAQSFYESKARECIRKQWDNQNAQMSEDTCNSFRASSPTCSQASESDSLSNETIPLPPLPKPNDFASTAFCLRSKGMMLIATANLLNQIAADPLIGAGSLFSLQNQ</sequence>
<proteinExistence type="predicted"/>
<feature type="region of interest" description="Disordered" evidence="1">
    <location>
        <begin position="167"/>
        <end position="191"/>
    </location>
</feature>
<organism evidence="2 3">
    <name type="scientific">Cichlidogyrus casuarinus</name>
    <dbReference type="NCBI Taxonomy" id="1844966"/>
    <lineage>
        <taxon>Eukaryota</taxon>
        <taxon>Metazoa</taxon>
        <taxon>Spiralia</taxon>
        <taxon>Lophotrochozoa</taxon>
        <taxon>Platyhelminthes</taxon>
        <taxon>Monogenea</taxon>
        <taxon>Monopisthocotylea</taxon>
        <taxon>Dactylogyridea</taxon>
        <taxon>Ancyrocephalidae</taxon>
        <taxon>Cichlidogyrus</taxon>
    </lineage>
</organism>
<dbReference type="Proteomes" id="UP001626550">
    <property type="component" value="Unassembled WGS sequence"/>
</dbReference>
<keyword evidence="3" id="KW-1185">Reference proteome</keyword>
<dbReference type="AlphaFoldDB" id="A0ABD2Q2D4"/>